<gene>
    <name evidence="2" type="ORF">H9Q79_04485</name>
</gene>
<dbReference type="EMBL" id="CP060635">
    <property type="protein sequence ID" value="QNM09552.1"/>
    <property type="molecule type" value="Genomic_DNA"/>
</dbReference>
<evidence type="ECO:0000313" key="2">
    <source>
        <dbReference type="EMBL" id="QNM09552.1"/>
    </source>
</evidence>
<dbReference type="KEGG" id="whj:H9Q79_04485"/>
<evidence type="ECO:0008006" key="4">
    <source>
        <dbReference type="Google" id="ProtNLM"/>
    </source>
</evidence>
<proteinExistence type="predicted"/>
<keyword evidence="1" id="KW-0732">Signal</keyword>
<feature type="chain" id="PRO_5028928616" description="Secreted protein" evidence="1">
    <location>
        <begin position="24"/>
        <end position="170"/>
    </location>
</feature>
<organism evidence="2 3">
    <name type="scientific">Wansuia hejianensis</name>
    <dbReference type="NCBI Taxonomy" id="2763667"/>
    <lineage>
        <taxon>Bacteria</taxon>
        <taxon>Bacillati</taxon>
        <taxon>Bacillota</taxon>
        <taxon>Clostridia</taxon>
        <taxon>Lachnospirales</taxon>
        <taxon>Lachnospiraceae</taxon>
        <taxon>Wansuia</taxon>
    </lineage>
</organism>
<feature type="signal peptide" evidence="1">
    <location>
        <begin position="1"/>
        <end position="23"/>
    </location>
</feature>
<name>A0A7G9GFH0_9FIRM</name>
<reference evidence="2 3" key="1">
    <citation type="submission" date="2020-08" db="EMBL/GenBank/DDBJ databases">
        <authorList>
            <person name="Liu C."/>
            <person name="Sun Q."/>
        </authorList>
    </citation>
    <scope>NUCLEOTIDE SEQUENCE [LARGE SCALE GENOMIC DNA]</scope>
    <source>
        <strain evidence="2 3">NSJ-29</strain>
    </source>
</reference>
<protein>
    <recommendedName>
        <fullName evidence="4">Secreted protein</fullName>
    </recommendedName>
</protein>
<dbReference type="AlphaFoldDB" id="A0A7G9GFH0"/>
<dbReference type="RefSeq" id="WP_147371439.1">
    <property type="nucleotide sequence ID" value="NZ_CP060635.1"/>
</dbReference>
<accession>A0A7G9GFH0</accession>
<evidence type="ECO:0000256" key="1">
    <source>
        <dbReference type="SAM" id="SignalP"/>
    </source>
</evidence>
<dbReference type="Proteomes" id="UP000515860">
    <property type="component" value="Chromosome"/>
</dbReference>
<keyword evidence="3" id="KW-1185">Reference proteome</keyword>
<sequence length="170" mass="19719">MKKYFVCLGAILLLFIQCGCSNSDNELLSLTMETSINWRISVVPPHSKLLYLNSNRGGFHGDGTEYFVLQYKDEVDFAEMEIPNTYSDENDTYVVTRGDALNDEQFSQIQSIIENLEDIPSTYQIDKDHIDNYIEICSTSKYRPDILSDDIFYILQDAEIKCIYYLQKFL</sequence>
<evidence type="ECO:0000313" key="3">
    <source>
        <dbReference type="Proteomes" id="UP000515860"/>
    </source>
</evidence>